<comment type="caution">
    <text evidence="7">The sequence shown here is derived from an EMBL/GenBank/DDBJ whole genome shotgun (WGS) entry which is preliminary data.</text>
</comment>
<evidence type="ECO:0000256" key="4">
    <source>
        <dbReference type="RuleBase" id="RU003465"/>
    </source>
</evidence>
<dbReference type="CDD" id="cd00143">
    <property type="entry name" value="PP2Cc"/>
    <property type="match status" value="1"/>
</dbReference>
<keyword evidence="3 4" id="KW-0904">Protein phosphatase</keyword>
<name>A0A5J4Z8W7_PORPP</name>
<dbReference type="InterPro" id="IPR015655">
    <property type="entry name" value="PP2C"/>
</dbReference>
<dbReference type="PROSITE" id="PS01032">
    <property type="entry name" value="PPM_1"/>
    <property type="match status" value="1"/>
</dbReference>
<dbReference type="OrthoDB" id="10264738at2759"/>
<dbReference type="Pfam" id="PF00481">
    <property type="entry name" value="PP2C"/>
    <property type="match status" value="2"/>
</dbReference>
<accession>A0A5J4Z8W7</accession>
<dbReference type="GO" id="GO:0004722">
    <property type="term" value="F:protein serine/threonine phosphatase activity"/>
    <property type="evidence" value="ECO:0007669"/>
    <property type="project" value="InterPro"/>
</dbReference>
<dbReference type="InterPro" id="IPR001932">
    <property type="entry name" value="PPM-type_phosphatase-like_dom"/>
</dbReference>
<evidence type="ECO:0000256" key="5">
    <source>
        <dbReference type="SAM" id="MobiDB-lite"/>
    </source>
</evidence>
<keyword evidence="2 4" id="KW-0378">Hydrolase</keyword>
<dbReference type="GO" id="GO:0046872">
    <property type="term" value="F:metal ion binding"/>
    <property type="evidence" value="ECO:0007669"/>
    <property type="project" value="UniProtKB-KW"/>
</dbReference>
<dbReference type="AlphaFoldDB" id="A0A5J4Z8W7"/>
<dbReference type="Gene3D" id="3.60.40.10">
    <property type="entry name" value="PPM-type phosphatase domain"/>
    <property type="match status" value="1"/>
</dbReference>
<dbReference type="PROSITE" id="PS51746">
    <property type="entry name" value="PPM_2"/>
    <property type="match status" value="1"/>
</dbReference>
<dbReference type="InterPro" id="IPR036457">
    <property type="entry name" value="PPM-type-like_dom_sf"/>
</dbReference>
<evidence type="ECO:0000256" key="1">
    <source>
        <dbReference type="ARBA" id="ARBA00022723"/>
    </source>
</evidence>
<evidence type="ECO:0000313" key="8">
    <source>
        <dbReference type="Proteomes" id="UP000324585"/>
    </source>
</evidence>
<comment type="similarity">
    <text evidence="4">Belongs to the PP2C family.</text>
</comment>
<dbReference type="Proteomes" id="UP000324585">
    <property type="component" value="Unassembled WGS sequence"/>
</dbReference>
<evidence type="ECO:0000256" key="3">
    <source>
        <dbReference type="ARBA" id="ARBA00022912"/>
    </source>
</evidence>
<feature type="region of interest" description="Disordered" evidence="5">
    <location>
        <begin position="1"/>
        <end position="61"/>
    </location>
</feature>
<feature type="region of interest" description="Disordered" evidence="5">
    <location>
        <begin position="223"/>
        <end position="261"/>
    </location>
</feature>
<dbReference type="EMBL" id="VRMN01000001">
    <property type="protein sequence ID" value="KAA8499107.1"/>
    <property type="molecule type" value="Genomic_DNA"/>
</dbReference>
<evidence type="ECO:0000256" key="2">
    <source>
        <dbReference type="ARBA" id="ARBA00022801"/>
    </source>
</evidence>
<keyword evidence="1" id="KW-0479">Metal-binding</keyword>
<reference evidence="8" key="1">
    <citation type="journal article" date="2019" name="Nat. Commun.">
        <title>Expansion of phycobilisome linker gene families in mesophilic red algae.</title>
        <authorList>
            <person name="Lee J."/>
            <person name="Kim D."/>
            <person name="Bhattacharya D."/>
            <person name="Yoon H.S."/>
        </authorList>
    </citation>
    <scope>NUCLEOTIDE SEQUENCE [LARGE SCALE GENOMIC DNA]</scope>
    <source>
        <strain evidence="8">CCMP 1328</strain>
    </source>
</reference>
<evidence type="ECO:0000313" key="7">
    <source>
        <dbReference type="EMBL" id="KAA8499107.1"/>
    </source>
</evidence>
<dbReference type="SMART" id="SM00332">
    <property type="entry name" value="PP2Cc"/>
    <property type="match status" value="1"/>
</dbReference>
<sequence length="459" mass="48722">MFSKNKSKKRESSSQTPGTGDGIAIDVIDSNSGEVPNPDDRARNGTVATGNAAPGSATKMPNSFSWHVESLSRKIYSKKGSKTPIKPQLVAIKAVGYADDPNERFRPTMEDAHVIIEKFCGLSNEAFFGIYDGHGGRDAVEIVAKTLHKFFGEEVAKLRVVVTDNGETAGVGATAGSGAKGDASADASQNFNSLAKGAAERGVIVLRQPCGMSQSSSRSFATFGKAGSADEQGGGSTSHFPSFLSDGNERTGGSGGAMSRGDSVVQKLEPVPVKCVADAYLNAYRRSDFCCLDAKCHYVGSTAVTAYIRHDGTKRILYTANAGDARAVLARGSTAIRLSFDHKANTPEEQTRIGECGGFVAAKRVNGVLSVARALGDHAMKNVIIADPYVSEYELQEDDAFLILACDGLWDVMEDDESVKFVADKFAKGMDMAQISKKLVKAALERGSMDNISVMVVRL</sequence>
<dbReference type="InterPro" id="IPR000222">
    <property type="entry name" value="PP2C_BS"/>
</dbReference>
<dbReference type="PANTHER" id="PTHR47992">
    <property type="entry name" value="PROTEIN PHOSPHATASE"/>
    <property type="match status" value="1"/>
</dbReference>
<protein>
    <submittedName>
        <fullName evidence="7">Protein phosphatase 2C-like 1</fullName>
    </submittedName>
</protein>
<dbReference type="SUPFAM" id="SSF81606">
    <property type="entry name" value="PP2C-like"/>
    <property type="match status" value="1"/>
</dbReference>
<evidence type="ECO:0000259" key="6">
    <source>
        <dbReference type="PROSITE" id="PS51746"/>
    </source>
</evidence>
<gene>
    <name evidence="7" type="ORF">FVE85_6692</name>
</gene>
<feature type="domain" description="PPM-type phosphatase" evidence="6">
    <location>
        <begin position="94"/>
        <end position="459"/>
    </location>
</feature>
<organism evidence="7 8">
    <name type="scientific">Porphyridium purpureum</name>
    <name type="common">Red alga</name>
    <name type="synonym">Porphyridium cruentum</name>
    <dbReference type="NCBI Taxonomy" id="35688"/>
    <lineage>
        <taxon>Eukaryota</taxon>
        <taxon>Rhodophyta</taxon>
        <taxon>Bangiophyceae</taxon>
        <taxon>Porphyridiales</taxon>
        <taxon>Porphyridiaceae</taxon>
        <taxon>Porphyridium</taxon>
    </lineage>
</organism>
<proteinExistence type="inferred from homology"/>
<keyword evidence="8" id="KW-1185">Reference proteome</keyword>